<dbReference type="SMART" id="SM00382">
    <property type="entry name" value="AAA"/>
    <property type="match status" value="2"/>
</dbReference>
<evidence type="ECO:0000256" key="11">
    <source>
        <dbReference type="SAM" id="Phobius"/>
    </source>
</evidence>
<dbReference type="Gene3D" id="3.40.50.300">
    <property type="entry name" value="P-loop containing nucleotide triphosphate hydrolases"/>
    <property type="match status" value="4"/>
</dbReference>
<reference evidence="13 14" key="1">
    <citation type="submission" date="2020-02" db="EMBL/GenBank/DDBJ databases">
        <title>Acidophilic actinobacteria isolated from forest soil.</title>
        <authorList>
            <person name="Golinska P."/>
        </authorList>
    </citation>
    <scope>NUCLEOTIDE SEQUENCE [LARGE SCALE GENOMIC DNA]</scope>
    <source>
        <strain evidence="13 14">NL8</strain>
    </source>
</reference>
<feature type="binding site" evidence="9">
    <location>
        <begin position="855"/>
        <end position="862"/>
    </location>
    <ligand>
        <name>ATP</name>
        <dbReference type="ChEBI" id="CHEBI:30616"/>
    </ligand>
</feature>
<evidence type="ECO:0000256" key="3">
    <source>
        <dbReference type="ARBA" id="ARBA00022692"/>
    </source>
</evidence>
<dbReference type="InterPro" id="IPR023836">
    <property type="entry name" value="EccCa-like_Actinobacteria"/>
</dbReference>
<organism evidence="13 14">
    <name type="scientific">Catenulispora pinistramenti</name>
    <dbReference type="NCBI Taxonomy" id="2705254"/>
    <lineage>
        <taxon>Bacteria</taxon>
        <taxon>Bacillati</taxon>
        <taxon>Actinomycetota</taxon>
        <taxon>Actinomycetes</taxon>
        <taxon>Catenulisporales</taxon>
        <taxon>Catenulisporaceae</taxon>
        <taxon>Catenulispora</taxon>
    </lineage>
</organism>
<dbReference type="InterPro" id="IPR050206">
    <property type="entry name" value="FtsK/SpoIIIE/SftA"/>
</dbReference>
<feature type="transmembrane region" description="Helical" evidence="11">
    <location>
        <begin position="64"/>
        <end position="85"/>
    </location>
</feature>
<evidence type="ECO:0000256" key="4">
    <source>
        <dbReference type="ARBA" id="ARBA00022737"/>
    </source>
</evidence>
<feature type="domain" description="FtsK" evidence="12">
    <location>
        <begin position="461"/>
        <end position="661"/>
    </location>
</feature>
<evidence type="ECO:0000256" key="9">
    <source>
        <dbReference type="PROSITE-ProRule" id="PRU00289"/>
    </source>
</evidence>
<dbReference type="EMBL" id="JAAFYZ010000339">
    <property type="protein sequence ID" value="MBS2554235.1"/>
    <property type="molecule type" value="Genomic_DNA"/>
</dbReference>
<keyword evidence="5 9" id="KW-0547">Nucleotide-binding</keyword>
<dbReference type="InterPro" id="IPR002543">
    <property type="entry name" value="FtsK_dom"/>
</dbReference>
<keyword evidence="4" id="KW-0677">Repeat</keyword>
<evidence type="ECO:0000256" key="6">
    <source>
        <dbReference type="ARBA" id="ARBA00022840"/>
    </source>
</evidence>
<feature type="transmembrane region" description="Helical" evidence="11">
    <location>
        <begin position="39"/>
        <end position="58"/>
    </location>
</feature>
<dbReference type="Proteomes" id="UP000730482">
    <property type="component" value="Unassembled WGS sequence"/>
</dbReference>
<proteinExistence type="predicted"/>
<dbReference type="PANTHER" id="PTHR22683:SF1">
    <property type="entry name" value="TYPE VII SECRETION SYSTEM PROTEIN ESSC"/>
    <property type="match status" value="1"/>
</dbReference>
<name>A0ABS5L834_9ACTN</name>
<dbReference type="InterPro" id="IPR003593">
    <property type="entry name" value="AAA+_ATPase"/>
</dbReference>
<accession>A0ABS5L834</accession>
<evidence type="ECO:0000256" key="1">
    <source>
        <dbReference type="ARBA" id="ARBA00004651"/>
    </source>
</evidence>
<gene>
    <name evidence="13" type="primary">eccCa</name>
    <name evidence="13" type="ORF">KGQ19_46015</name>
</gene>
<feature type="region of interest" description="Disordered" evidence="10">
    <location>
        <begin position="1019"/>
        <end position="1039"/>
    </location>
</feature>
<comment type="subcellular location">
    <subcellularLocation>
        <location evidence="1">Cell membrane</location>
        <topology evidence="1">Multi-pass membrane protein</topology>
    </subcellularLocation>
</comment>
<feature type="region of interest" description="Disordered" evidence="10">
    <location>
        <begin position="1"/>
        <end position="29"/>
    </location>
</feature>
<dbReference type="RefSeq" id="WP_212021503.1">
    <property type="nucleotide sequence ID" value="NZ_JAAFYZ010000339.1"/>
</dbReference>
<dbReference type="InterPro" id="IPR027417">
    <property type="entry name" value="P-loop_NTPase"/>
</dbReference>
<feature type="binding site" evidence="9">
    <location>
        <begin position="484"/>
        <end position="491"/>
    </location>
    <ligand>
        <name>ATP</name>
        <dbReference type="ChEBI" id="CHEBI:30616"/>
    </ligand>
</feature>
<evidence type="ECO:0000256" key="8">
    <source>
        <dbReference type="ARBA" id="ARBA00023136"/>
    </source>
</evidence>
<feature type="domain" description="FtsK" evidence="12">
    <location>
        <begin position="837"/>
        <end position="1021"/>
    </location>
</feature>
<feature type="compositionally biased region" description="Low complexity" evidence="10">
    <location>
        <begin position="1097"/>
        <end position="1115"/>
    </location>
</feature>
<dbReference type="Pfam" id="PF01580">
    <property type="entry name" value="FtsK_SpoIIIE"/>
    <property type="match status" value="2"/>
</dbReference>
<dbReference type="SUPFAM" id="SSF52540">
    <property type="entry name" value="P-loop containing nucleoside triphosphate hydrolases"/>
    <property type="match status" value="3"/>
</dbReference>
<evidence type="ECO:0000256" key="2">
    <source>
        <dbReference type="ARBA" id="ARBA00022475"/>
    </source>
</evidence>
<dbReference type="NCBIfam" id="TIGR03925">
    <property type="entry name" value="T7SS_EccC_b"/>
    <property type="match status" value="1"/>
</dbReference>
<keyword evidence="6 9" id="KW-0067">ATP-binding</keyword>
<dbReference type="InterPro" id="IPR023837">
    <property type="entry name" value="EccCb-like_Actinobacteria"/>
</dbReference>
<feature type="domain" description="FtsK" evidence="12">
    <location>
        <begin position="1125"/>
        <end position="1290"/>
    </location>
</feature>
<protein>
    <submittedName>
        <fullName evidence="13">Type VII secretion protein EccCa</fullName>
    </submittedName>
</protein>
<evidence type="ECO:0000259" key="12">
    <source>
        <dbReference type="PROSITE" id="PS50901"/>
    </source>
</evidence>
<keyword evidence="8 11" id="KW-0472">Membrane</keyword>
<sequence length="1290" mass="137266">MSTTSVIRGPRRPSPEMPSGSVVLHPPPEVPRGGGDGHWALNLLPMVAGLGSVVFFFVPGANALMMIIGAVTFASSLVFGVVSAVRQRNGGKGKVADARRDYLRHLALARTEVAAAARAQKAAARYANPDPDTLWSLVALRERLWERRQSDPDFLTVRIGRGTARLATQLVPPETAPMRELEPMCADALRRLLAVHGTLPDQPVAIPLRSISRLVVGGGSGSSAVCALVAQLVTFHSPDDLKVCVVADSDRIPRWDWLKWLPHAQHPSTQDAAGSQRMIYDDPTDAEAGLEELLGERPRFTSIVSLIDRPHVIVILDHASKPSADAQLIPDDGLLGATVVEIVTATDPRQRAKRHQMAVQIGQDRTATVELPDGRTGSGERGFTVRVDTLSLAQAEALARQLAPLHLSAGGGEEPLLSALDFTDLLGIEDAAEIYAPSLWQRGASSPNERLRVPIGVGEDGEPVLLDLKEAALGGMGPHGLCIGATGSGKSELLRSLVSALALTHSSEQVNFILADFKGGATFAGLAALPHVAAVITNLADDLTLVDRMRDALTGELNRRQELLKRAGNVKNVHDYEKARAGNASLVPLPSLLLVVDEFSELLTARPEFIEMFLQIGRIGRSLGVHLLLASQRLEEGRLRGLDTFLSYRLGLKTFSAAESRAVLGVSDAHNLPSVPGSGYLKFDNESMTRFKAAYVSGPYGRAAKAPSVPVTRRALHQRPVWFTALHQAPVLALRTGSTERERSLGDTSSLNALDTVGGYQKSAATVLDVIVDRLAGFGPAAHQVWLPPLAKPPTLESLLPGIAVSAGRGLSAAGWQGNGQLRVPVGILDRPAHQRQDPYVLDLSGAGGHVLVAGGPRSGKSTTLRTLMFSLALTHTPAEARFLVVDLGGGTLAPLARMPHVSAVAGRANPELVRRIVAEAVGMLDRREAAGEAGVGEVRAAKAGIDTDQGHVFLVIDGWAAFRDEFEALEQDVLDIARRGLGFGVHLLTSTGRWADVRAQLKDAVGTRLELRLGDPMESEMDRRTAAEVPQGMPGRGLTRQKLHTLGAVTEMPAEELAAAIAKAWQGPVAPRVRMLPSQVAYGELVSRGRASDATSGRAMSGDAASGSAPSGSGVTIGIDETRLLPVTLDFEADPHFVVFGEGEAGKSNFLRLVATGLVEEVTAGRLDARFMVVDYRRGLMGVVPEEYSAGYAVAGPAALSLMSQLAEALRDRLPGPDVTAAQLRTRSWRTGKDVYVFVDDYDLVASPTANPLAPLVELLPYARDVGLHVVVARQSGGAGRAMFDPVLQ</sequence>
<evidence type="ECO:0000256" key="7">
    <source>
        <dbReference type="ARBA" id="ARBA00022989"/>
    </source>
</evidence>
<evidence type="ECO:0000256" key="10">
    <source>
        <dbReference type="SAM" id="MobiDB-lite"/>
    </source>
</evidence>
<keyword evidence="7 11" id="KW-1133">Transmembrane helix</keyword>
<dbReference type="PANTHER" id="PTHR22683">
    <property type="entry name" value="SPORULATION PROTEIN RELATED"/>
    <property type="match status" value="1"/>
</dbReference>
<evidence type="ECO:0000313" key="14">
    <source>
        <dbReference type="Proteomes" id="UP000730482"/>
    </source>
</evidence>
<evidence type="ECO:0000313" key="13">
    <source>
        <dbReference type="EMBL" id="MBS2554235.1"/>
    </source>
</evidence>
<keyword evidence="14" id="KW-1185">Reference proteome</keyword>
<feature type="region of interest" description="Disordered" evidence="10">
    <location>
        <begin position="1093"/>
        <end position="1115"/>
    </location>
</feature>
<dbReference type="NCBIfam" id="TIGR03924">
    <property type="entry name" value="T7SS_EccC_a"/>
    <property type="match status" value="1"/>
</dbReference>
<keyword evidence="3 11" id="KW-0812">Transmembrane</keyword>
<dbReference type="PROSITE" id="PS50901">
    <property type="entry name" value="FTSK"/>
    <property type="match status" value="3"/>
</dbReference>
<keyword evidence="2" id="KW-1003">Cell membrane</keyword>
<comment type="caution">
    <text evidence="13">The sequence shown here is derived from an EMBL/GenBank/DDBJ whole genome shotgun (WGS) entry which is preliminary data.</text>
</comment>
<feature type="binding site" evidence="9">
    <location>
        <begin position="1142"/>
        <end position="1149"/>
    </location>
    <ligand>
        <name>ATP</name>
        <dbReference type="ChEBI" id="CHEBI:30616"/>
    </ligand>
</feature>
<feature type="non-terminal residue" evidence="13">
    <location>
        <position position="1290"/>
    </location>
</feature>
<evidence type="ECO:0000256" key="5">
    <source>
        <dbReference type="ARBA" id="ARBA00022741"/>
    </source>
</evidence>